<evidence type="ECO:0000259" key="1">
    <source>
        <dbReference type="Pfam" id="PF04965"/>
    </source>
</evidence>
<organism evidence="2">
    <name type="scientific">uncultured virus</name>
    <dbReference type="NCBI Taxonomy" id="340016"/>
    <lineage>
        <taxon>Viruses</taxon>
        <taxon>environmental samples</taxon>
    </lineage>
</organism>
<reference evidence="2" key="2">
    <citation type="journal article" date="2017" name="Nat. Commun.">
        <title>Single-virus genomics reveals hidden cosmopolitan and abundant viruses.</title>
        <authorList>
            <person name="Martinez-Hernandez F."/>
            <person name="Fornas O."/>
            <person name="Lluesma Gomez M."/>
            <person name="Bolduc B."/>
            <person name="de la Cruz Pena M.J."/>
            <person name="Martinez J.M."/>
            <person name="Anton J."/>
            <person name="Gasol J.M."/>
            <person name="Rosselli R."/>
            <person name="Rodriguez-Valera F."/>
            <person name="Sullivan M.B."/>
            <person name="Acinas S.G."/>
            <person name="Martinez-Garcia M."/>
        </authorList>
    </citation>
    <scope>NUCLEOTIDE SEQUENCE</scope>
</reference>
<dbReference type="InterPro" id="IPR007048">
    <property type="entry name" value="IraD/Gp25-like"/>
</dbReference>
<dbReference type="EMBL" id="KY052856">
    <property type="protein sequence ID" value="ASF00799.1"/>
    <property type="molecule type" value="Genomic_DNA"/>
</dbReference>
<sequence length="130" mass="14998">MDNIGNGALFPIKLGKNSEGQTGWYPVYNDTRLIENNIQSILTYELGFRFRQEYFGNRLNECLEEPNTQKLNFMIQQFIDIAISPYEGRIALKNITTSRINQILDILVEYEILSTGKEGSVLINYNLNQI</sequence>
<dbReference type="Gene3D" id="3.10.450.40">
    <property type="match status" value="1"/>
</dbReference>
<dbReference type="SUPFAM" id="SSF160719">
    <property type="entry name" value="gpW/gp25-like"/>
    <property type="match status" value="1"/>
</dbReference>
<protein>
    <recommendedName>
        <fullName evidence="1">IraD/Gp25-like domain-containing protein</fullName>
    </recommendedName>
</protein>
<dbReference type="Pfam" id="PF04965">
    <property type="entry name" value="GPW_gp25"/>
    <property type="match status" value="1"/>
</dbReference>
<proteinExistence type="predicted"/>
<evidence type="ECO:0000313" key="2">
    <source>
        <dbReference type="EMBL" id="ASF00799.1"/>
    </source>
</evidence>
<reference evidence="2" key="1">
    <citation type="submission" date="2016-10" db="EMBL/GenBank/DDBJ databases">
        <authorList>
            <person name="Varghese N."/>
        </authorList>
    </citation>
    <scope>NUCLEOTIDE SEQUENCE</scope>
</reference>
<feature type="domain" description="IraD/Gp25-like" evidence="1">
    <location>
        <begin position="32"/>
        <end position="115"/>
    </location>
</feature>
<accession>A0A218MNE3</accession>
<name>A0A218MNE3_9VIRU</name>